<organism evidence="1 2">
    <name type="scientific">Bifidobacterium actinocoloniiforme DSM 22766</name>
    <dbReference type="NCBI Taxonomy" id="1437605"/>
    <lineage>
        <taxon>Bacteria</taxon>
        <taxon>Bacillati</taxon>
        <taxon>Actinomycetota</taxon>
        <taxon>Actinomycetes</taxon>
        <taxon>Bifidobacteriales</taxon>
        <taxon>Bifidobacteriaceae</taxon>
        <taxon>Bifidobacterium</taxon>
    </lineage>
</organism>
<evidence type="ECO:0000313" key="1">
    <source>
        <dbReference type="EMBL" id="KFI39333.1"/>
    </source>
</evidence>
<dbReference type="InterPro" id="IPR029056">
    <property type="entry name" value="Ribokinase-like"/>
</dbReference>
<proteinExistence type="predicted"/>
<sequence length="85" mass="8846">MLDDLDAWGVDTRFISKSAQEGTGTFIAEIDQTSGNTMVGTLGANATISGEEVSQTLGQIEAPVLLLQLETSKESAMAALKTGRG</sequence>
<evidence type="ECO:0000313" key="2">
    <source>
        <dbReference type="Proteomes" id="UP000029015"/>
    </source>
</evidence>
<reference evidence="1 2" key="1">
    <citation type="submission" date="2014-03" db="EMBL/GenBank/DDBJ databases">
        <title>Genomics of Bifidobacteria.</title>
        <authorList>
            <person name="Ventura M."/>
            <person name="Milani C."/>
            <person name="Lugli G.A."/>
        </authorList>
    </citation>
    <scope>NUCLEOTIDE SEQUENCE [LARGE SCALE GENOMIC DNA]</scope>
    <source>
        <strain evidence="1 2">DSM 22766</strain>
    </source>
</reference>
<accession>A0A086YYI3</accession>
<dbReference type="SUPFAM" id="SSF53613">
    <property type="entry name" value="Ribokinase-like"/>
    <property type="match status" value="1"/>
</dbReference>
<protein>
    <submittedName>
        <fullName evidence="1">Putative PfkB domain-containing protein</fullName>
    </submittedName>
</protein>
<name>A0A086YYI3_9BIFI</name>
<dbReference type="Gene3D" id="3.40.1190.20">
    <property type="match status" value="1"/>
</dbReference>
<dbReference type="EMBL" id="JGYK01000002">
    <property type="protein sequence ID" value="KFI39333.1"/>
    <property type="molecule type" value="Genomic_DNA"/>
</dbReference>
<gene>
    <name evidence="1" type="ORF">BACT_0163</name>
</gene>
<dbReference type="Proteomes" id="UP000029015">
    <property type="component" value="Unassembled WGS sequence"/>
</dbReference>
<dbReference type="AlphaFoldDB" id="A0A086YYI3"/>
<keyword evidence="2" id="KW-1185">Reference proteome</keyword>
<dbReference type="RefSeq" id="WP_201777326.1">
    <property type="nucleotide sequence ID" value="NZ_CP011786.1"/>
</dbReference>
<comment type="caution">
    <text evidence="1">The sequence shown here is derived from an EMBL/GenBank/DDBJ whole genome shotgun (WGS) entry which is preliminary data.</text>
</comment>